<name>A0AAV8USC3_9RHOD</name>
<dbReference type="SUPFAM" id="SSF51011">
    <property type="entry name" value="Glycosyl hydrolase domain"/>
    <property type="match status" value="1"/>
</dbReference>
<dbReference type="SUPFAM" id="SSF51445">
    <property type="entry name" value="(Trans)glycosidases"/>
    <property type="match status" value="1"/>
</dbReference>
<keyword evidence="17" id="KW-1185">Reference proteome</keyword>
<dbReference type="PROSITE" id="PS00707">
    <property type="entry name" value="GLYCOSYL_HYDROL_F31_2"/>
    <property type="match status" value="1"/>
</dbReference>
<evidence type="ECO:0000313" key="16">
    <source>
        <dbReference type="EMBL" id="KAJ8905464.1"/>
    </source>
</evidence>
<evidence type="ECO:0000256" key="9">
    <source>
        <dbReference type="ARBA" id="ARBA00042895"/>
    </source>
</evidence>
<comment type="caution">
    <text evidence="16">The sequence shown here is derived from an EMBL/GenBank/DDBJ whole genome shotgun (WGS) entry which is preliminary data.</text>
</comment>
<proteinExistence type="inferred from homology"/>
<feature type="domain" description="Glycoside hydrolase family 31 TIM barrel" evidence="13">
    <location>
        <begin position="416"/>
        <end position="744"/>
    </location>
</feature>
<dbReference type="Pfam" id="PF13802">
    <property type="entry name" value="Gal_mutarotas_2"/>
    <property type="match status" value="1"/>
</dbReference>
<dbReference type="EMBL" id="JAMWBK010000004">
    <property type="protein sequence ID" value="KAJ8905464.1"/>
    <property type="molecule type" value="Genomic_DNA"/>
</dbReference>
<evidence type="ECO:0000313" key="17">
    <source>
        <dbReference type="Proteomes" id="UP001157974"/>
    </source>
</evidence>
<comment type="subcellular location">
    <subcellularLocation>
        <location evidence="1">Endoplasmic reticulum</location>
    </subcellularLocation>
</comment>
<keyword evidence="5 10" id="KW-0378">Hydrolase</keyword>
<feature type="domain" description="Glycosyl hydrolase family 31 C-terminal" evidence="15">
    <location>
        <begin position="763"/>
        <end position="846"/>
    </location>
</feature>
<dbReference type="SUPFAM" id="SSF74650">
    <property type="entry name" value="Galactose mutarotase-like"/>
    <property type="match status" value="1"/>
</dbReference>
<evidence type="ECO:0000256" key="8">
    <source>
        <dbReference type="ARBA" id="ARBA00023295"/>
    </source>
</evidence>
<dbReference type="InterPro" id="IPR030459">
    <property type="entry name" value="Glyco_hydro_31_CS"/>
</dbReference>
<keyword evidence="4 12" id="KW-0732">Signal</keyword>
<keyword evidence="8 10" id="KW-0326">Glycosidase</keyword>
<dbReference type="InterPro" id="IPR017853">
    <property type="entry name" value="GH"/>
</dbReference>
<evidence type="ECO:0000256" key="11">
    <source>
        <dbReference type="SAM" id="MobiDB-lite"/>
    </source>
</evidence>
<evidence type="ECO:0000256" key="1">
    <source>
        <dbReference type="ARBA" id="ARBA00004240"/>
    </source>
</evidence>
<sequence>MDLRRTVFWCFFFSLIALSLSASWKNICSCSEVGFCRRHFKRDPIEPQPAVDGDSVEIGKWDSHSVTGLMSTAGGTKLSLRFFVYVYAVGRSHVFRWIVDDVAEFTNSKRHSVNKVLNPELQPVTLSEADLKVDKDRIVISSPGDPKCETSPCLEIALNPFKAQLTTTDRRGKRTVAVTLNDNRMFHFEQHKFMAELKTQIEGFDSKYCKPGSGSDDASKESEDEEPVDDDDDEDENEDEEEDSSPPNESSAERTCEEPGDLVKPECDGCWEEAVKGGFKDPKKRGPESIGMDVGFPSTGHLYGMPERALDFDLKDTGDKRDPIRFYNLDVFEFEMDHTLGLYGSVPYVIGHGDDLSVGALWLNSAETYATISSGKPGTRQTMWWSESGRMDLLLFPGPSPSQIFEQYVQVTGRAAMPNIFSLGYHQCRWNYRDQADVEYVDSQFDAYDIPYDAIWLDIEHTDGKKYFTWDTSKFPDPTKMQNDVAARGRKMVTIVDPHVKVAKKYLMNEIATKNDLYVKDGSGKGDFNGWCWPGNSGYLDFTSSRVRNYWMDMYNSKNYPHFTENLHIWNDMNEPSVFNGPEVTLPKNAIHEGGFEHRDVHNIYGYHVMQATFEALVQTRNRKIRPFVLSRSFFAGSQKYGTVWTGDNAATWEQLRSAVPMVLSLSVSGMSFSGADIGGFFGNPSEELLLRWYQLAAFQPFFRAHAHIDTDRREPWEASESTREMIRGVIIERYKYLPHWYSLSAMASRGSSLPFREEAKGPPMRPIWWHFPGFLGEEEQFLVGDSLLVAPNMHEGKKKVTVRLPKDNVWYDLYGAVSRPVIGGELSISSPLNRMAVFQRGGSMIVKRERVRRSSKAMILDPYTIDIAPDGNNTAVGELYADDSVSYEYENGAFALVHLVYDGNNIHCEVKAGGTKPFEGSEAVVERIRIFTAGNVRGVKTEDGKYLQTKLVNNVLTVKKPGVKLLSNWTITLE</sequence>
<evidence type="ECO:0000256" key="5">
    <source>
        <dbReference type="ARBA" id="ARBA00022801"/>
    </source>
</evidence>
<dbReference type="GO" id="GO:0090599">
    <property type="term" value="F:alpha-glucosidase activity"/>
    <property type="evidence" value="ECO:0007669"/>
    <property type="project" value="TreeGrafter"/>
</dbReference>
<comment type="similarity">
    <text evidence="3 10">Belongs to the glycosyl hydrolase 31 family.</text>
</comment>
<feature type="compositionally biased region" description="Acidic residues" evidence="11">
    <location>
        <begin position="222"/>
        <end position="244"/>
    </location>
</feature>
<dbReference type="Pfam" id="PF01055">
    <property type="entry name" value="Glyco_hydro_31_2nd"/>
    <property type="match status" value="1"/>
</dbReference>
<evidence type="ECO:0000256" key="12">
    <source>
        <dbReference type="SAM" id="SignalP"/>
    </source>
</evidence>
<comment type="pathway">
    <text evidence="2">Glycan metabolism; N-glycan metabolism.</text>
</comment>
<dbReference type="Proteomes" id="UP001157974">
    <property type="component" value="Unassembled WGS sequence"/>
</dbReference>
<gene>
    <name evidence="16" type="ORF">NDN08_001971</name>
</gene>
<feature type="compositionally biased region" description="Basic and acidic residues" evidence="11">
    <location>
        <begin position="251"/>
        <end position="263"/>
    </location>
</feature>
<evidence type="ECO:0000259" key="14">
    <source>
        <dbReference type="Pfam" id="PF13802"/>
    </source>
</evidence>
<evidence type="ECO:0000259" key="15">
    <source>
        <dbReference type="Pfam" id="PF21365"/>
    </source>
</evidence>
<evidence type="ECO:0000259" key="13">
    <source>
        <dbReference type="Pfam" id="PF01055"/>
    </source>
</evidence>
<dbReference type="GO" id="GO:0006491">
    <property type="term" value="P:N-glycan processing"/>
    <property type="evidence" value="ECO:0007669"/>
    <property type="project" value="TreeGrafter"/>
</dbReference>
<dbReference type="InterPro" id="IPR011013">
    <property type="entry name" value="Gal_mutarotase_sf_dom"/>
</dbReference>
<dbReference type="GO" id="GO:0030246">
    <property type="term" value="F:carbohydrate binding"/>
    <property type="evidence" value="ECO:0007669"/>
    <property type="project" value="InterPro"/>
</dbReference>
<evidence type="ECO:0000256" key="6">
    <source>
        <dbReference type="ARBA" id="ARBA00022824"/>
    </source>
</evidence>
<keyword evidence="7" id="KW-0325">Glycoprotein</keyword>
<accession>A0AAV8USC3</accession>
<dbReference type="InterPro" id="IPR013780">
    <property type="entry name" value="Glyco_hydro_b"/>
</dbReference>
<feature type="domain" description="Glycoside hydrolase family 31 N-terminal" evidence="14">
    <location>
        <begin position="127"/>
        <end position="369"/>
    </location>
</feature>
<dbReference type="InterPro" id="IPR000322">
    <property type="entry name" value="Glyco_hydro_31_TIM"/>
</dbReference>
<evidence type="ECO:0000256" key="3">
    <source>
        <dbReference type="ARBA" id="ARBA00007806"/>
    </source>
</evidence>
<dbReference type="CDD" id="cd06603">
    <property type="entry name" value="GH31_GANC_GANAB_alpha"/>
    <property type="match status" value="1"/>
</dbReference>
<dbReference type="InterPro" id="IPR048395">
    <property type="entry name" value="Glyco_hydro_31_C"/>
</dbReference>
<feature type="chain" id="PRO_5043843778" description="Glucosidase II subunit alpha" evidence="12">
    <location>
        <begin position="22"/>
        <end position="975"/>
    </location>
</feature>
<dbReference type="Pfam" id="PF21365">
    <property type="entry name" value="Glyco_hydro_31_3rd"/>
    <property type="match status" value="1"/>
</dbReference>
<dbReference type="CDD" id="cd14752">
    <property type="entry name" value="GH31_N"/>
    <property type="match status" value="1"/>
</dbReference>
<reference evidence="16 17" key="1">
    <citation type="journal article" date="2023" name="Nat. Commun.">
        <title>Origin of minicircular mitochondrial genomes in red algae.</title>
        <authorList>
            <person name="Lee Y."/>
            <person name="Cho C.H."/>
            <person name="Lee Y.M."/>
            <person name="Park S.I."/>
            <person name="Yang J.H."/>
            <person name="West J.A."/>
            <person name="Bhattacharya D."/>
            <person name="Yoon H.S."/>
        </authorList>
    </citation>
    <scope>NUCLEOTIDE SEQUENCE [LARGE SCALE GENOMIC DNA]</scope>
    <source>
        <strain evidence="16 17">CCMP1338</strain>
        <tissue evidence="16">Whole cell</tissue>
    </source>
</reference>
<dbReference type="PANTHER" id="PTHR22762:SF54">
    <property type="entry name" value="BCDNA.GH04962"/>
    <property type="match status" value="1"/>
</dbReference>
<dbReference type="PANTHER" id="PTHR22762">
    <property type="entry name" value="ALPHA-GLUCOSIDASE"/>
    <property type="match status" value="1"/>
</dbReference>
<evidence type="ECO:0000256" key="4">
    <source>
        <dbReference type="ARBA" id="ARBA00022729"/>
    </source>
</evidence>
<protein>
    <recommendedName>
        <fullName evidence="9">Glucosidase II subunit alpha</fullName>
    </recommendedName>
</protein>
<keyword evidence="6" id="KW-0256">Endoplasmic reticulum</keyword>
<feature type="signal peptide" evidence="12">
    <location>
        <begin position="1"/>
        <end position="21"/>
    </location>
</feature>
<evidence type="ECO:0000256" key="10">
    <source>
        <dbReference type="RuleBase" id="RU361185"/>
    </source>
</evidence>
<dbReference type="Gene3D" id="2.60.40.1180">
    <property type="entry name" value="Golgi alpha-mannosidase II"/>
    <property type="match status" value="2"/>
</dbReference>
<organism evidence="16 17">
    <name type="scientific">Rhodosorus marinus</name>
    <dbReference type="NCBI Taxonomy" id="101924"/>
    <lineage>
        <taxon>Eukaryota</taxon>
        <taxon>Rhodophyta</taxon>
        <taxon>Stylonematophyceae</taxon>
        <taxon>Stylonematales</taxon>
        <taxon>Stylonemataceae</taxon>
        <taxon>Rhodosorus</taxon>
    </lineage>
</organism>
<dbReference type="InterPro" id="IPR025887">
    <property type="entry name" value="Glyco_hydro_31_N_dom"/>
</dbReference>
<dbReference type="GO" id="GO:0005975">
    <property type="term" value="P:carbohydrate metabolic process"/>
    <property type="evidence" value="ECO:0007669"/>
    <property type="project" value="InterPro"/>
</dbReference>
<dbReference type="AlphaFoldDB" id="A0AAV8USC3"/>
<evidence type="ECO:0000256" key="2">
    <source>
        <dbReference type="ARBA" id="ARBA00004833"/>
    </source>
</evidence>
<feature type="region of interest" description="Disordered" evidence="11">
    <location>
        <begin position="208"/>
        <end position="263"/>
    </location>
</feature>
<evidence type="ECO:0000256" key="7">
    <source>
        <dbReference type="ARBA" id="ARBA00023180"/>
    </source>
</evidence>
<dbReference type="Gene3D" id="2.60.40.1760">
    <property type="entry name" value="glycosyl hydrolase (family 31)"/>
    <property type="match status" value="1"/>
</dbReference>
<dbReference type="Gene3D" id="3.20.20.80">
    <property type="entry name" value="Glycosidases"/>
    <property type="match status" value="2"/>
</dbReference>
<dbReference type="GO" id="GO:0005783">
    <property type="term" value="C:endoplasmic reticulum"/>
    <property type="evidence" value="ECO:0007669"/>
    <property type="project" value="UniProtKB-SubCell"/>
</dbReference>